<dbReference type="OrthoDB" id="5969272at2759"/>
<dbReference type="PROSITE" id="PS50853">
    <property type="entry name" value="FN3"/>
    <property type="match status" value="5"/>
</dbReference>
<organism evidence="14">
    <name type="scientific">Thrips palmi</name>
    <name type="common">Melon thrips</name>
    <dbReference type="NCBI Taxonomy" id="161013"/>
    <lineage>
        <taxon>Eukaryota</taxon>
        <taxon>Metazoa</taxon>
        <taxon>Ecdysozoa</taxon>
        <taxon>Arthropoda</taxon>
        <taxon>Hexapoda</taxon>
        <taxon>Insecta</taxon>
        <taxon>Pterygota</taxon>
        <taxon>Neoptera</taxon>
        <taxon>Paraneoptera</taxon>
        <taxon>Thysanoptera</taxon>
        <taxon>Terebrantia</taxon>
        <taxon>Thripoidea</taxon>
        <taxon>Thripidae</taxon>
        <taxon>Thrips</taxon>
    </lineage>
</organism>
<dbReference type="Pfam" id="PF25059">
    <property type="entry name" value="FN3_DSCAM-DSCAML_C"/>
    <property type="match status" value="1"/>
</dbReference>
<dbReference type="CDD" id="cd00063">
    <property type="entry name" value="FN3"/>
    <property type="match status" value="5"/>
</dbReference>
<dbReference type="InterPro" id="IPR056754">
    <property type="entry name" value="DSCAM/DSCAML_C"/>
</dbReference>
<evidence type="ECO:0000256" key="6">
    <source>
        <dbReference type="ARBA" id="ARBA00022989"/>
    </source>
</evidence>
<dbReference type="Proteomes" id="UP000515158">
    <property type="component" value="Unplaced"/>
</dbReference>
<proteinExistence type="predicted"/>
<dbReference type="RefSeq" id="XP_034237501.1">
    <property type="nucleotide sequence ID" value="XM_034381610.1"/>
</dbReference>
<reference evidence="14" key="1">
    <citation type="submission" date="2025-08" db="UniProtKB">
        <authorList>
            <consortium name="RefSeq"/>
        </authorList>
    </citation>
    <scope>IDENTIFICATION</scope>
    <source>
        <tissue evidence="14">Total insect</tissue>
    </source>
</reference>
<keyword evidence="7 11" id="KW-0472">Membrane</keyword>
<keyword evidence="9" id="KW-0393">Immunoglobulin domain</keyword>
<dbReference type="InterPro" id="IPR013783">
    <property type="entry name" value="Ig-like_fold"/>
</dbReference>
<sequence>MHDDGAGEALEGVWQNVTVPGSSLSARLVHLTPAVTYRIRVFAVNDLGPGPASNQAAAQTMQEAPSGPPTELRLDASQPESILVRWRPPPASVGSVLGYQVGYRPVDDDGERGADDGWEWRVVRAPPRAAASVVSNAISDGLETTLSSLRHFTRYEVVVRAFNQVGHGPATQPMLALTQEGVPSESPQSVRCEALSPQALRVRWEAPSPGRQHGLLQGYKVFYQLLAGAGAQQGSEEVEVKRTTNLETNLHGLAKYANYSVRVAAFTGAGEGLRSPPMYCVTEEDIPGPVEHIKALVMTSDSVLVAWSRPLQPNGVVVKYTVYRAQQPARMDFHKETVPGDREPLLEARRLVENQTYEFWVTASTAVGEGPPSVKVKQRPVSRVPARIASFPRSMLASAGSPVLGVVTPEDAGNYSCRVENVFGTDRVDYNVQVVVPPAAPHGAMSGAAHNMLHLSWKAPDNGGSPITVLPVEAGFLVGSSAAGYVVSYRRERGEWMEGTTDADRRTLTLVSLKCGSAYQVRVAAVNAVGRGPFSHAMSCKTLGGPPQPARQDTVLAVNATAVTLFPDTWPSSGCPLLYLVVEMKASAADDLTLPDLSPASWYALRVTAHNDAGSHTQEFVVATSAEDGTMPPPRSAPELLSPGDAPPLLTRMHVLVPTVAAAICVSAVGVCIVTVARRRKDSSAGGASGFIGTKTLAEVENRRNQDHHHHQQQRHHQHLQQHPQLYSPAAARKGDSSISGQKGSDTSAADYDICPYATFSLSNAQPTVPVAVPGLGQGLPQDGYYGSSAVKRHQGKRIVDSPPDGLNLGSRPRSLALANRSDSDSSGVGGGSPRRASPHKMPLRMSTPGQRTADRRAFEHDSSTESAEASPEPSRRARRSNGSTGNGPHRRGMPAR</sequence>
<evidence type="ECO:0000259" key="12">
    <source>
        <dbReference type="PROSITE" id="PS50853"/>
    </source>
</evidence>
<dbReference type="InterPro" id="IPR003961">
    <property type="entry name" value="FN3_dom"/>
</dbReference>
<dbReference type="Gene3D" id="2.60.40.10">
    <property type="entry name" value="Immunoglobulins"/>
    <property type="match status" value="6"/>
</dbReference>
<feature type="transmembrane region" description="Helical" evidence="11">
    <location>
        <begin position="655"/>
        <end position="677"/>
    </location>
</feature>
<evidence type="ECO:0000256" key="7">
    <source>
        <dbReference type="ARBA" id="ARBA00023136"/>
    </source>
</evidence>
<dbReference type="GO" id="GO:0048731">
    <property type="term" value="P:system development"/>
    <property type="evidence" value="ECO:0007669"/>
    <property type="project" value="UniProtKB-ARBA"/>
</dbReference>
<feature type="domain" description="Fibronectin type-III" evidence="12">
    <location>
        <begin position="1"/>
        <end position="63"/>
    </location>
</feature>
<dbReference type="InterPro" id="IPR036179">
    <property type="entry name" value="Ig-like_dom_sf"/>
</dbReference>
<keyword evidence="5" id="KW-0130">Cell adhesion</keyword>
<evidence type="ECO:0000256" key="9">
    <source>
        <dbReference type="ARBA" id="ARBA00023319"/>
    </source>
</evidence>
<feature type="domain" description="Fibronectin type-III" evidence="12">
    <location>
        <begin position="289"/>
        <end position="387"/>
    </location>
</feature>
<feature type="domain" description="Fibronectin type-III" evidence="12">
    <location>
        <begin position="68"/>
        <end position="181"/>
    </location>
</feature>
<dbReference type="SUPFAM" id="SSF48726">
    <property type="entry name" value="Immunoglobulin"/>
    <property type="match status" value="1"/>
</dbReference>
<feature type="region of interest" description="Disordered" evidence="10">
    <location>
        <begin position="784"/>
        <end position="897"/>
    </location>
</feature>
<dbReference type="KEGG" id="tpal:117642973"/>
<feature type="domain" description="Fibronectin type-III" evidence="12">
    <location>
        <begin position="437"/>
        <end position="545"/>
    </location>
</feature>
<dbReference type="Pfam" id="PF00041">
    <property type="entry name" value="fn3"/>
    <property type="match status" value="4"/>
</dbReference>
<evidence type="ECO:0000256" key="11">
    <source>
        <dbReference type="SAM" id="Phobius"/>
    </source>
</evidence>
<evidence type="ECO:0000313" key="14">
    <source>
        <dbReference type="RefSeq" id="XP_034237501.1"/>
    </source>
</evidence>
<feature type="region of interest" description="Disordered" evidence="10">
    <location>
        <begin position="702"/>
        <end position="723"/>
    </location>
</feature>
<keyword evidence="4" id="KW-0677">Repeat</keyword>
<dbReference type="GeneID" id="117642973"/>
<dbReference type="PANTHER" id="PTHR13817:SF166">
    <property type="entry name" value="NEURONAL IGCAM-RELATED"/>
    <property type="match status" value="1"/>
</dbReference>
<evidence type="ECO:0000256" key="8">
    <source>
        <dbReference type="ARBA" id="ARBA00023157"/>
    </source>
</evidence>
<evidence type="ECO:0000256" key="4">
    <source>
        <dbReference type="ARBA" id="ARBA00022737"/>
    </source>
</evidence>
<accession>A0A6P8YL46</accession>
<protein>
    <submittedName>
        <fullName evidence="14">Down syndrome cell adhesion molecule-like protein Dscam2</fullName>
    </submittedName>
</protein>
<dbReference type="GO" id="GO:0007155">
    <property type="term" value="P:cell adhesion"/>
    <property type="evidence" value="ECO:0007669"/>
    <property type="project" value="UniProtKB-KW"/>
</dbReference>
<dbReference type="PANTHER" id="PTHR13817">
    <property type="entry name" value="TITIN"/>
    <property type="match status" value="1"/>
</dbReference>
<dbReference type="FunFam" id="2.60.40.10:FF:000093">
    <property type="entry name" value="Down syndrome cell adhesion molecule, isoform B"/>
    <property type="match status" value="1"/>
</dbReference>
<evidence type="ECO:0000256" key="3">
    <source>
        <dbReference type="ARBA" id="ARBA00022729"/>
    </source>
</evidence>
<comment type="subcellular location">
    <subcellularLocation>
        <location evidence="1">Membrane</location>
        <topology evidence="1">Single-pass membrane protein</topology>
    </subcellularLocation>
</comment>
<keyword evidence="2 11" id="KW-0812">Transmembrane</keyword>
<evidence type="ECO:0000313" key="13">
    <source>
        <dbReference type="Proteomes" id="UP000515158"/>
    </source>
</evidence>
<evidence type="ECO:0000256" key="1">
    <source>
        <dbReference type="ARBA" id="ARBA00004167"/>
    </source>
</evidence>
<keyword evidence="8" id="KW-1015">Disulfide bond</keyword>
<dbReference type="InterPro" id="IPR050964">
    <property type="entry name" value="Striated_Muscle_Regulatory"/>
</dbReference>
<feature type="compositionally biased region" description="Basic and acidic residues" evidence="10">
    <location>
        <begin position="853"/>
        <end position="864"/>
    </location>
</feature>
<evidence type="ECO:0000256" key="2">
    <source>
        <dbReference type="ARBA" id="ARBA00022692"/>
    </source>
</evidence>
<feature type="region of interest" description="Disordered" evidence="10">
    <location>
        <begin position="52"/>
        <end position="71"/>
    </location>
</feature>
<dbReference type="InterPro" id="IPR036116">
    <property type="entry name" value="FN3_sf"/>
</dbReference>
<evidence type="ECO:0000256" key="5">
    <source>
        <dbReference type="ARBA" id="ARBA00022889"/>
    </source>
</evidence>
<dbReference type="AlphaFoldDB" id="A0A6P8YL46"/>
<dbReference type="SMART" id="SM00060">
    <property type="entry name" value="FN3"/>
    <property type="match status" value="5"/>
</dbReference>
<dbReference type="InParanoid" id="A0A6P8YL46"/>
<keyword evidence="13" id="KW-1185">Reference proteome</keyword>
<feature type="compositionally biased region" description="Basic residues" evidence="10">
    <location>
        <begin position="706"/>
        <end position="720"/>
    </location>
</feature>
<keyword evidence="3" id="KW-0732">Signal</keyword>
<feature type="domain" description="Fibronectin type-III" evidence="12">
    <location>
        <begin position="186"/>
        <end position="285"/>
    </location>
</feature>
<keyword evidence="6 11" id="KW-1133">Transmembrane helix</keyword>
<gene>
    <name evidence="14" type="primary">LOC117642973</name>
</gene>
<name>A0A6P8YL46_THRPL</name>
<evidence type="ECO:0000256" key="10">
    <source>
        <dbReference type="SAM" id="MobiDB-lite"/>
    </source>
</evidence>
<feature type="compositionally biased region" description="Polar residues" evidence="10">
    <location>
        <begin position="52"/>
        <end position="63"/>
    </location>
</feature>
<dbReference type="GO" id="GO:0016020">
    <property type="term" value="C:membrane"/>
    <property type="evidence" value="ECO:0007669"/>
    <property type="project" value="UniProtKB-SubCell"/>
</dbReference>
<dbReference type="SUPFAM" id="SSF49265">
    <property type="entry name" value="Fibronectin type III"/>
    <property type="match status" value="3"/>
</dbReference>